<dbReference type="Proteomes" id="UP000479938">
    <property type="component" value="Unassembled WGS sequence"/>
</dbReference>
<proteinExistence type="predicted"/>
<keyword evidence="2" id="KW-1185">Reference proteome</keyword>
<evidence type="ECO:0000313" key="2">
    <source>
        <dbReference type="Proteomes" id="UP000479938"/>
    </source>
</evidence>
<sequence>MKVKLLTTISFFTYQLSTSQTEKLLHGKVISNNSPLNKVEVINKTAKTSTRTNELGEFSILAKAQDSLIFFSKNYFFKRLKLNEKDLQVNNLIVELNPTAEELDDVIITNIKAPKIINNAYNRDEIRKIKIRKQFDDVTSRVNVYDGKIDKAINYSHAIFDKPKEKIEEDDRFKKLVIAYCPHDFFVQNLNLKPEEKEIFLNFCDVDPQSKALLEHPNALAFMEFLNAKNEEFKKTKIKN</sequence>
<evidence type="ECO:0008006" key="3">
    <source>
        <dbReference type="Google" id="ProtNLM"/>
    </source>
</evidence>
<dbReference type="RefSeq" id="WP_173970804.1">
    <property type="nucleotide sequence ID" value="NZ_CADCSU010000087.1"/>
</dbReference>
<evidence type="ECO:0000313" key="1">
    <source>
        <dbReference type="EMBL" id="CAA9198550.1"/>
    </source>
</evidence>
<reference evidence="1 2" key="1">
    <citation type="submission" date="2020-02" db="EMBL/GenBank/DDBJ databases">
        <authorList>
            <person name="Criscuolo A."/>
        </authorList>
    </citation>
    <scope>NUCLEOTIDE SEQUENCE [LARGE SCALE GENOMIC DNA]</scope>
    <source>
        <strain evidence="1">CIP105534</strain>
    </source>
</reference>
<dbReference type="AlphaFoldDB" id="A0A6J4GI02"/>
<accession>A0A6J4GI02</accession>
<organism evidence="1 2">
    <name type="scientific">Flavobacterium bizetiae</name>
    <dbReference type="NCBI Taxonomy" id="2704140"/>
    <lineage>
        <taxon>Bacteria</taxon>
        <taxon>Pseudomonadati</taxon>
        <taxon>Bacteroidota</taxon>
        <taxon>Flavobacteriia</taxon>
        <taxon>Flavobacteriales</taxon>
        <taxon>Flavobacteriaceae</taxon>
        <taxon>Flavobacterium</taxon>
    </lineage>
</organism>
<dbReference type="EMBL" id="CADCSU010000087">
    <property type="protein sequence ID" value="CAA9198550.1"/>
    <property type="molecule type" value="Genomic_DNA"/>
</dbReference>
<protein>
    <recommendedName>
        <fullName evidence="3">TonB-dependent receptor SusC</fullName>
    </recommendedName>
</protein>
<name>A0A6J4GI02_9FLAO</name>
<gene>
    <name evidence="1" type="ORF">FLA105534_02191</name>
</gene>